<comment type="caution">
    <text evidence="1">The sequence shown here is derived from an EMBL/GenBank/DDBJ whole genome shotgun (WGS) entry which is preliminary data.</text>
</comment>
<accession>A0ABW4MTC2</accession>
<dbReference type="InterPro" id="IPR003795">
    <property type="entry name" value="DUF192"/>
</dbReference>
<reference evidence="2" key="1">
    <citation type="journal article" date="2019" name="Int. J. Syst. Evol. Microbiol.">
        <title>The Global Catalogue of Microorganisms (GCM) 10K type strain sequencing project: providing services to taxonomists for standard genome sequencing and annotation.</title>
        <authorList>
            <consortium name="The Broad Institute Genomics Platform"/>
            <consortium name="The Broad Institute Genome Sequencing Center for Infectious Disease"/>
            <person name="Wu L."/>
            <person name="Ma J."/>
        </authorList>
    </citation>
    <scope>NUCLEOTIDE SEQUENCE [LARGE SCALE GENOMIC DNA]</scope>
    <source>
        <strain evidence="2">CCUG 15531</strain>
    </source>
</reference>
<name>A0ABW4MTC2_9BACI</name>
<dbReference type="EMBL" id="JBHUEK010000029">
    <property type="protein sequence ID" value="MFD1780934.1"/>
    <property type="molecule type" value="Genomic_DNA"/>
</dbReference>
<protein>
    <submittedName>
        <fullName evidence="1">DUF192 domain-containing protein</fullName>
    </submittedName>
</protein>
<dbReference type="Proteomes" id="UP001597227">
    <property type="component" value="Unassembled WGS sequence"/>
</dbReference>
<evidence type="ECO:0000313" key="2">
    <source>
        <dbReference type="Proteomes" id="UP001597227"/>
    </source>
</evidence>
<keyword evidence="2" id="KW-1185">Reference proteome</keyword>
<proteinExistence type="predicted"/>
<dbReference type="RefSeq" id="WP_099353989.1">
    <property type="nucleotide sequence ID" value="NZ_JBHUEK010000029.1"/>
</dbReference>
<organism evidence="1 2">
    <name type="scientific">Fredinandcohnia salidurans</name>
    <dbReference type="NCBI Taxonomy" id="2595041"/>
    <lineage>
        <taxon>Bacteria</taxon>
        <taxon>Bacillati</taxon>
        <taxon>Bacillota</taxon>
        <taxon>Bacilli</taxon>
        <taxon>Bacillales</taxon>
        <taxon>Bacillaceae</taxon>
        <taxon>Fredinandcohnia</taxon>
    </lineage>
</organism>
<dbReference type="PANTHER" id="PTHR37953">
    <property type="entry name" value="UPF0127 PROTEIN MJ1496"/>
    <property type="match status" value="1"/>
</dbReference>
<sequence length="107" mass="12714">MQRSLDLNLPISKADTFMKRFKGLMFERKPYVNKGLHLTPCESIHMFFMRFPLDIVFLDKENRIVDVRYNLQPWRIAIPKRRAFSTLELPTGTIKKYNLQIGDQLVL</sequence>
<dbReference type="PANTHER" id="PTHR37953:SF1">
    <property type="entry name" value="UPF0127 PROTEIN MJ1496"/>
    <property type="match status" value="1"/>
</dbReference>
<dbReference type="Gene3D" id="2.60.120.1140">
    <property type="entry name" value="Protein of unknown function DUF192"/>
    <property type="match status" value="1"/>
</dbReference>
<evidence type="ECO:0000313" key="1">
    <source>
        <dbReference type="EMBL" id="MFD1780934.1"/>
    </source>
</evidence>
<dbReference type="InterPro" id="IPR038695">
    <property type="entry name" value="Saro_0823-like_sf"/>
</dbReference>
<gene>
    <name evidence="1" type="ORF">ACFSFW_19970</name>
</gene>
<dbReference type="Pfam" id="PF02643">
    <property type="entry name" value="DUF192"/>
    <property type="match status" value="1"/>
</dbReference>